<dbReference type="Gene3D" id="3.90.1720.10">
    <property type="entry name" value="endopeptidase domain like (from Nostoc punctiforme)"/>
    <property type="match status" value="1"/>
</dbReference>
<comment type="caution">
    <text evidence="1">The sequence shown here is derived from an EMBL/GenBank/DDBJ whole genome shotgun (WGS) entry which is preliminary data.</text>
</comment>
<evidence type="ECO:0000313" key="2">
    <source>
        <dbReference type="Proteomes" id="UP000620064"/>
    </source>
</evidence>
<proteinExistence type="predicted"/>
<dbReference type="EMBL" id="BMLV01000003">
    <property type="protein sequence ID" value="GGP04675.1"/>
    <property type="molecule type" value="Genomic_DNA"/>
</dbReference>
<accession>A0ABQ2NKG4</accession>
<dbReference type="Proteomes" id="UP000620064">
    <property type="component" value="Unassembled WGS sequence"/>
</dbReference>
<keyword evidence="2" id="KW-1185">Reference proteome</keyword>
<organism evidence="1 2">
    <name type="scientific">Cloacibacterium rupense</name>
    <dbReference type="NCBI Taxonomy" id="517423"/>
    <lineage>
        <taxon>Bacteria</taxon>
        <taxon>Pseudomonadati</taxon>
        <taxon>Bacteroidota</taxon>
        <taxon>Flavobacteriia</taxon>
        <taxon>Flavobacteriales</taxon>
        <taxon>Weeksellaceae</taxon>
    </lineage>
</organism>
<name>A0ABQ2NKG4_9FLAO</name>
<dbReference type="InterPro" id="IPR038765">
    <property type="entry name" value="Papain-like_cys_pep_sf"/>
</dbReference>
<evidence type="ECO:0000313" key="1">
    <source>
        <dbReference type="EMBL" id="GGP04675.1"/>
    </source>
</evidence>
<protein>
    <recommendedName>
        <fullName evidence="3">Permuted papain-like amidase enzyme, YaeF/YiiX, C92 family</fullName>
    </recommendedName>
</protein>
<reference evidence="2" key="1">
    <citation type="journal article" date="2019" name="Int. J. Syst. Evol. Microbiol.">
        <title>The Global Catalogue of Microorganisms (GCM) 10K type strain sequencing project: providing services to taxonomists for standard genome sequencing and annotation.</title>
        <authorList>
            <consortium name="The Broad Institute Genomics Platform"/>
            <consortium name="The Broad Institute Genome Sequencing Center for Infectious Disease"/>
            <person name="Wu L."/>
            <person name="Ma J."/>
        </authorList>
    </citation>
    <scope>NUCLEOTIDE SEQUENCE [LARGE SCALE GENOMIC DNA]</scope>
    <source>
        <strain evidence="2">CGMCC 1.7656</strain>
    </source>
</reference>
<evidence type="ECO:0008006" key="3">
    <source>
        <dbReference type="Google" id="ProtNLM"/>
    </source>
</evidence>
<dbReference type="Pfam" id="PF05708">
    <property type="entry name" value="Peptidase_C92"/>
    <property type="match status" value="1"/>
</dbReference>
<sequence length="260" mass="30117">MGEAGIFTALFDILGIKLRICTKITLFREFKEYKILQFFGIDFILLRKMNFVKKIWILILISMLFYSCKTLKYNNIKNGDLVFVTAQKENLSGAINRVTQKNASDNYDHIGIIEKNKNTIFVLHAAPKGGSQKESLQSFIKTQSEGNAEIYLYRLKPEFQYSIPEAIKKANSLLGKPYNFNYILNDESLYCSDFIERIFRNNHIFELKPMTFINPKTGKTDDFWLKFYQEKNLEVPEGKMGCNPNGLAGSEKLLKIRKLN</sequence>
<dbReference type="SUPFAM" id="SSF54001">
    <property type="entry name" value="Cysteine proteinases"/>
    <property type="match status" value="1"/>
</dbReference>
<dbReference type="InterPro" id="IPR024453">
    <property type="entry name" value="Peptidase_C92"/>
</dbReference>
<gene>
    <name evidence="1" type="ORF">GCM10010992_18070</name>
</gene>